<keyword evidence="2" id="KW-1185">Reference proteome</keyword>
<dbReference type="PANTHER" id="PTHR33706">
    <property type="entry name" value="MORN VARIANT REPEAT PROTEIN"/>
    <property type="match status" value="1"/>
</dbReference>
<proteinExistence type="predicted"/>
<comment type="caution">
    <text evidence="1">The sequence shown here is derived from an EMBL/GenBank/DDBJ whole genome shotgun (WGS) entry which is preliminary data.</text>
</comment>
<gene>
    <name evidence="1" type="ORF">PSON_ATCC_30995.1.T2010032</name>
</gene>
<dbReference type="OrthoDB" id="10688904at2759"/>
<dbReference type="PANTHER" id="PTHR33706:SF1">
    <property type="entry name" value="TPR REPEAT PROTEIN"/>
    <property type="match status" value="1"/>
</dbReference>
<dbReference type="AlphaFoldDB" id="A0A8S1RPK2"/>
<protein>
    <submittedName>
        <fullName evidence="1">Uncharacterized protein</fullName>
    </submittedName>
</protein>
<sequence length="582" mass="68443">MGYYVFQLVRIQINGKKINSGGGSYDEVGNQWKIGKWVELDEGFSSKKEVTYSGKYNINGMKVDRWKICGVGGQKFGRVSYDQEGNQKQIGMCMELDEGFSSNQSVTHRGEYNINGMKVGRWDILYLHWNKKVFITKGGIINSGGGSYDQQGNQKKIGKWVELFEGFLKTNQATYQGEYNVNGIKLGRWDKIDLRYQNIISGYKIFDDNGNEIFQVNKEFEYSSYTKNMVWIGYKTNNKKVDRWDLMYNEAGEYKLIGGGSYDQEGNQNKVGIWVEVSEKFDYDTKVTYNGEYNKNGIKVGRWDVVNYCTQCQSGCINFDENGNEIYRSENKKIIFVGQFLNCKKVGRWDIMYWQKNEKKYKKIGGGIYDQKGNEKKIGKWAELDEKNYDQKQFSYNGEYNMNGMKVGRWVILYCNYDEKIYKKIGGGFYDKEGNEQKIGKWIEFQLEERKYDEKLFTYNGEYNMNGMKVGRWDVINYCTQCQSGCINFDENGNEIYRSENKKIIFFGQFLNCKKVGRWDIMYCKYNEKELKLMQILIRIFQQLVVVDFMMKKEMRKRLENGLNWMIRIMIKNNSPTMENIV</sequence>
<dbReference type="Proteomes" id="UP000692954">
    <property type="component" value="Unassembled WGS sequence"/>
</dbReference>
<organism evidence="1 2">
    <name type="scientific">Paramecium sonneborni</name>
    <dbReference type="NCBI Taxonomy" id="65129"/>
    <lineage>
        <taxon>Eukaryota</taxon>
        <taxon>Sar</taxon>
        <taxon>Alveolata</taxon>
        <taxon>Ciliophora</taxon>
        <taxon>Intramacronucleata</taxon>
        <taxon>Oligohymenophorea</taxon>
        <taxon>Peniculida</taxon>
        <taxon>Parameciidae</taxon>
        <taxon>Paramecium</taxon>
    </lineage>
</organism>
<evidence type="ECO:0000313" key="2">
    <source>
        <dbReference type="Proteomes" id="UP000692954"/>
    </source>
</evidence>
<dbReference type="EMBL" id="CAJJDN010000201">
    <property type="protein sequence ID" value="CAD8128969.1"/>
    <property type="molecule type" value="Genomic_DNA"/>
</dbReference>
<reference evidence="1" key="1">
    <citation type="submission" date="2021-01" db="EMBL/GenBank/DDBJ databases">
        <authorList>
            <consortium name="Genoscope - CEA"/>
            <person name="William W."/>
        </authorList>
    </citation>
    <scope>NUCLEOTIDE SEQUENCE</scope>
</reference>
<accession>A0A8S1RPK2</accession>
<evidence type="ECO:0000313" key="1">
    <source>
        <dbReference type="EMBL" id="CAD8128969.1"/>
    </source>
</evidence>
<name>A0A8S1RPK2_9CILI</name>